<dbReference type="EC" id="2.7.7.80" evidence="8"/>
<dbReference type="RefSeq" id="WP_115979475.1">
    <property type="nucleotide sequence ID" value="NZ_QOHR01000009.1"/>
</dbReference>
<dbReference type="InterPro" id="IPR000594">
    <property type="entry name" value="ThiF_NAD_FAD-bd"/>
</dbReference>
<dbReference type="GO" id="GO:0008146">
    <property type="term" value="F:sulfotransferase activity"/>
    <property type="evidence" value="ECO:0007669"/>
    <property type="project" value="TreeGrafter"/>
</dbReference>
<comment type="caution">
    <text evidence="15">The sequence shown here is derived from an EMBL/GenBank/DDBJ whole genome shotgun (WGS) entry which is preliminary data.</text>
</comment>
<dbReference type="FunFam" id="3.40.50.720:FF:000033">
    <property type="entry name" value="Adenylyltransferase and sulfurtransferase MOCS3"/>
    <property type="match status" value="1"/>
</dbReference>
<dbReference type="SUPFAM" id="SSF69572">
    <property type="entry name" value="Activating enzymes of the ubiquitin-like proteins"/>
    <property type="match status" value="1"/>
</dbReference>
<keyword evidence="13" id="KW-0472">Membrane</keyword>
<evidence type="ECO:0000256" key="12">
    <source>
        <dbReference type="ARBA" id="ARBA00078531"/>
    </source>
</evidence>
<comment type="subunit">
    <text evidence="7">Homodimer. Forms a stable heterotetrameric complex of 2 MoeB and 2 MoaD during adenylation of MoaD.</text>
</comment>
<evidence type="ECO:0000256" key="9">
    <source>
        <dbReference type="ARBA" id="ARBA00073635"/>
    </source>
</evidence>
<evidence type="ECO:0000256" key="1">
    <source>
        <dbReference type="ARBA" id="ARBA00009919"/>
    </source>
</evidence>
<dbReference type="GO" id="GO:0005829">
    <property type="term" value="C:cytosol"/>
    <property type="evidence" value="ECO:0007669"/>
    <property type="project" value="TreeGrafter"/>
</dbReference>
<sequence length="352" mass="36542">MVLVLGLAALIWFGGGRLGQPRQARALVLGLLYVAVLMVQVALPAGHPLREATGGSPAVWLLLGGFGALAAAYGLGVRRLKSRAEAKEAAEAPAPRPEVMSEAELDRYARHIVLRELGGPGQSALRRARVLVVGAGGLGAPALQYLAAAGVGTVGVIDDDTVENANLHRQVVHRDADIGMPKVFSAQAAMEAQNPHVTVRPYNRRLTDEIAETLFADYDVILDGSDNFDTRERVNRAAVAAGKPLVWGAITQWEGQLAVFDPGAGGPCYACLFPERPAPGLAPSCAEAGVVGPLPGVVGAMMAVEAMKVVTGAGAPLTGRLMLYDALYADARVIAVARRPGCPVCGGAAPET</sequence>
<dbReference type="PANTHER" id="PTHR10953">
    <property type="entry name" value="UBIQUITIN-ACTIVATING ENZYME E1"/>
    <property type="match status" value="1"/>
</dbReference>
<comment type="similarity">
    <text evidence="1">Belongs to the HesA/MoeB/ThiF family.</text>
</comment>
<evidence type="ECO:0000313" key="16">
    <source>
        <dbReference type="Proteomes" id="UP000257131"/>
    </source>
</evidence>
<evidence type="ECO:0000256" key="3">
    <source>
        <dbReference type="ARBA" id="ARBA00022741"/>
    </source>
</evidence>
<dbReference type="EMBL" id="QOHR01000009">
    <property type="protein sequence ID" value="REC56842.1"/>
    <property type="molecule type" value="Genomic_DNA"/>
</dbReference>
<evidence type="ECO:0000256" key="4">
    <source>
        <dbReference type="ARBA" id="ARBA00022840"/>
    </source>
</evidence>
<comment type="function">
    <text evidence="6">Catalyzes the adenylation by ATP of the carboxyl group of the C-terminal glycine of sulfur carrier protein MoaD.</text>
</comment>
<dbReference type="GO" id="GO:0005524">
    <property type="term" value="F:ATP binding"/>
    <property type="evidence" value="ECO:0007669"/>
    <property type="project" value="UniProtKB-KW"/>
</dbReference>
<evidence type="ECO:0000256" key="8">
    <source>
        <dbReference type="ARBA" id="ARBA00066884"/>
    </source>
</evidence>
<keyword evidence="15" id="KW-0548">Nucleotidyltransferase</keyword>
<keyword evidence="3" id="KW-0547">Nucleotide-binding</keyword>
<keyword evidence="4" id="KW-0067">ATP-binding</keyword>
<dbReference type="InterPro" id="IPR045886">
    <property type="entry name" value="ThiF/MoeB/HesA"/>
</dbReference>
<keyword evidence="13" id="KW-1133">Transmembrane helix</keyword>
<name>A0A3D9BTS4_9RHOB</name>
<feature type="transmembrane region" description="Helical" evidence="13">
    <location>
        <begin position="58"/>
        <end position="76"/>
    </location>
</feature>
<comment type="catalytic activity">
    <reaction evidence="5">
        <text>[molybdopterin-synthase sulfur-carrier protein]-C-terminal Gly-Gly + ATP + H(+) = [molybdopterin-synthase sulfur-carrier protein]-C-terminal Gly-Gly-AMP + diphosphate</text>
        <dbReference type="Rhea" id="RHEA:43616"/>
        <dbReference type="Rhea" id="RHEA-COMP:12159"/>
        <dbReference type="Rhea" id="RHEA-COMP:12202"/>
        <dbReference type="ChEBI" id="CHEBI:15378"/>
        <dbReference type="ChEBI" id="CHEBI:30616"/>
        <dbReference type="ChEBI" id="CHEBI:33019"/>
        <dbReference type="ChEBI" id="CHEBI:90618"/>
        <dbReference type="ChEBI" id="CHEBI:90778"/>
        <dbReference type="EC" id="2.7.7.80"/>
    </reaction>
</comment>
<dbReference type="GO" id="GO:0008641">
    <property type="term" value="F:ubiquitin-like modifier activating enzyme activity"/>
    <property type="evidence" value="ECO:0007669"/>
    <property type="project" value="InterPro"/>
</dbReference>
<evidence type="ECO:0000256" key="13">
    <source>
        <dbReference type="SAM" id="Phobius"/>
    </source>
</evidence>
<dbReference type="NCBIfam" id="NF004281">
    <property type="entry name" value="PRK05690.1"/>
    <property type="match status" value="1"/>
</dbReference>
<dbReference type="Proteomes" id="UP000257131">
    <property type="component" value="Unassembled WGS sequence"/>
</dbReference>
<dbReference type="OrthoDB" id="9804286at2"/>
<evidence type="ECO:0000256" key="2">
    <source>
        <dbReference type="ARBA" id="ARBA00022679"/>
    </source>
</evidence>
<dbReference type="GO" id="GO:0004792">
    <property type="term" value="F:thiosulfate-cyanide sulfurtransferase activity"/>
    <property type="evidence" value="ECO:0007669"/>
    <property type="project" value="TreeGrafter"/>
</dbReference>
<gene>
    <name evidence="15" type="ORF">DRV84_08580</name>
</gene>
<dbReference type="Pfam" id="PF00899">
    <property type="entry name" value="ThiF"/>
    <property type="match status" value="1"/>
</dbReference>
<dbReference type="InterPro" id="IPR035985">
    <property type="entry name" value="Ubiquitin-activating_enz"/>
</dbReference>
<evidence type="ECO:0000256" key="11">
    <source>
        <dbReference type="ARBA" id="ARBA00075328"/>
    </source>
</evidence>
<dbReference type="Gene3D" id="3.40.50.720">
    <property type="entry name" value="NAD(P)-binding Rossmann-like Domain"/>
    <property type="match status" value="1"/>
</dbReference>
<keyword evidence="13" id="KW-0812">Transmembrane</keyword>
<dbReference type="PANTHER" id="PTHR10953:SF102">
    <property type="entry name" value="ADENYLYLTRANSFERASE AND SULFURTRANSFERASE MOCS3"/>
    <property type="match status" value="1"/>
</dbReference>
<dbReference type="GO" id="GO:0061605">
    <property type="term" value="F:molybdopterin-synthase adenylyltransferase activity"/>
    <property type="evidence" value="ECO:0007669"/>
    <property type="project" value="UniProtKB-EC"/>
</dbReference>
<evidence type="ECO:0000313" key="15">
    <source>
        <dbReference type="EMBL" id="REC56842.1"/>
    </source>
</evidence>
<dbReference type="CDD" id="cd00757">
    <property type="entry name" value="ThiF_MoeB_HesA_family"/>
    <property type="match status" value="1"/>
</dbReference>
<keyword evidence="2 15" id="KW-0808">Transferase</keyword>
<feature type="transmembrane region" description="Helical" evidence="13">
    <location>
        <begin position="29"/>
        <end position="46"/>
    </location>
</feature>
<reference evidence="15 16" key="1">
    <citation type="journal article" date="2017" name="Int. J. Syst. Evol. Microbiol.">
        <title>Rhodosalinus sediminis gen. nov., sp. nov., isolated from marine saltern.</title>
        <authorList>
            <person name="Guo L.Y."/>
            <person name="Ling S.K."/>
            <person name="Li C.M."/>
            <person name="Chen G.J."/>
            <person name="Du Z.J."/>
        </authorList>
    </citation>
    <scope>NUCLEOTIDE SEQUENCE [LARGE SCALE GENOMIC DNA]</scope>
    <source>
        <strain evidence="15 16">WDN1C137</strain>
    </source>
</reference>
<keyword evidence="16" id="KW-1185">Reference proteome</keyword>
<evidence type="ECO:0000256" key="7">
    <source>
        <dbReference type="ARBA" id="ARBA00063809"/>
    </source>
</evidence>
<proteinExistence type="inferred from homology"/>
<protein>
    <recommendedName>
        <fullName evidence="9">Molybdopterin-synthase adenylyltransferase</fullName>
        <ecNumber evidence="8">2.7.7.80</ecNumber>
    </recommendedName>
    <alternativeName>
        <fullName evidence="12">MoaD protein adenylase</fullName>
    </alternativeName>
    <alternativeName>
        <fullName evidence="10">Molybdopterin-converting factor subunit 1 adenylase</fullName>
    </alternativeName>
    <alternativeName>
        <fullName evidence="11">Sulfur carrier protein MoaD adenylyltransferase</fullName>
    </alternativeName>
</protein>
<evidence type="ECO:0000256" key="10">
    <source>
        <dbReference type="ARBA" id="ARBA00075110"/>
    </source>
</evidence>
<evidence type="ECO:0000256" key="5">
    <source>
        <dbReference type="ARBA" id="ARBA00052218"/>
    </source>
</evidence>
<evidence type="ECO:0000256" key="6">
    <source>
        <dbReference type="ARBA" id="ARBA00055169"/>
    </source>
</evidence>
<dbReference type="AlphaFoldDB" id="A0A3D9BTS4"/>
<accession>A0A3D9BTS4</accession>
<evidence type="ECO:0000259" key="14">
    <source>
        <dbReference type="Pfam" id="PF00899"/>
    </source>
</evidence>
<feature type="domain" description="THIF-type NAD/FAD binding fold" evidence="14">
    <location>
        <begin position="108"/>
        <end position="344"/>
    </location>
</feature>
<organism evidence="15 16">
    <name type="scientific">Rhodosalinus sediminis</name>
    <dbReference type="NCBI Taxonomy" id="1940533"/>
    <lineage>
        <taxon>Bacteria</taxon>
        <taxon>Pseudomonadati</taxon>
        <taxon>Pseudomonadota</taxon>
        <taxon>Alphaproteobacteria</taxon>
        <taxon>Rhodobacterales</taxon>
        <taxon>Paracoccaceae</taxon>
        <taxon>Rhodosalinus</taxon>
    </lineage>
</organism>